<dbReference type="SUPFAM" id="SSF52058">
    <property type="entry name" value="L domain-like"/>
    <property type="match status" value="1"/>
</dbReference>
<dbReference type="Pfam" id="PF20160">
    <property type="entry name" value="C-JID"/>
    <property type="match status" value="1"/>
</dbReference>
<evidence type="ECO:0000313" key="8">
    <source>
        <dbReference type="RefSeq" id="XP_010419804.2"/>
    </source>
</evidence>
<dbReference type="InterPro" id="IPR058192">
    <property type="entry name" value="WHD_ROQ1-like"/>
</dbReference>
<feature type="domain" description="C-JID" evidence="4">
    <location>
        <begin position="861"/>
        <end position="1015"/>
    </location>
</feature>
<evidence type="ECO:0000313" key="7">
    <source>
        <dbReference type="Proteomes" id="UP000694864"/>
    </source>
</evidence>
<evidence type="ECO:0000256" key="3">
    <source>
        <dbReference type="ARBA" id="ARBA00022821"/>
    </source>
</evidence>
<dbReference type="InterPro" id="IPR042197">
    <property type="entry name" value="Apaf_helical"/>
</dbReference>
<evidence type="ECO:0000256" key="2">
    <source>
        <dbReference type="ARBA" id="ARBA00022737"/>
    </source>
</evidence>
<dbReference type="SUPFAM" id="SSF52047">
    <property type="entry name" value="RNI-like"/>
    <property type="match status" value="1"/>
</dbReference>
<evidence type="ECO:0000259" key="6">
    <source>
        <dbReference type="Pfam" id="PF23286"/>
    </source>
</evidence>
<dbReference type="PANTHER" id="PTHR11017:SF479">
    <property type="entry name" value="DISEASE RESISTANCE PROTEIN (TIR-NBS-LRR CLASS) FAMILY"/>
    <property type="match status" value="1"/>
</dbReference>
<dbReference type="InterPro" id="IPR036390">
    <property type="entry name" value="WH_DNA-bd_sf"/>
</dbReference>
<keyword evidence="3" id="KW-0611">Plant defense</keyword>
<protein>
    <submittedName>
        <fullName evidence="8">Disease resistance protein TAO1-like</fullName>
    </submittedName>
</protein>
<accession>A0ABM0T264</accession>
<proteinExistence type="predicted"/>
<keyword evidence="7" id="KW-1185">Reference proteome</keyword>
<reference evidence="7" key="1">
    <citation type="journal article" date="2014" name="Nat. Commun.">
        <title>The emerging biofuel crop Camelina sativa retains a highly undifferentiated hexaploid genome structure.</title>
        <authorList>
            <person name="Kagale S."/>
            <person name="Koh C."/>
            <person name="Nixon J."/>
            <person name="Bollina V."/>
            <person name="Clarke W.E."/>
            <person name="Tuteja R."/>
            <person name="Spillane C."/>
            <person name="Robinson S.J."/>
            <person name="Links M.G."/>
            <person name="Clarke C."/>
            <person name="Higgins E.E."/>
            <person name="Huebert T."/>
            <person name="Sharpe A.G."/>
            <person name="Parkin I.A."/>
        </authorList>
    </citation>
    <scope>NUCLEOTIDE SEQUENCE [LARGE SCALE GENOMIC DNA]</scope>
    <source>
        <strain evidence="7">cv. DH55</strain>
    </source>
</reference>
<dbReference type="PRINTS" id="PR00364">
    <property type="entry name" value="DISEASERSIST"/>
</dbReference>
<feature type="domain" description="Disease resistance protein Roq1-like winged-helix" evidence="5">
    <location>
        <begin position="127"/>
        <end position="196"/>
    </location>
</feature>
<dbReference type="InterPro" id="IPR032675">
    <property type="entry name" value="LRR_dom_sf"/>
</dbReference>
<dbReference type="SUPFAM" id="SSF52540">
    <property type="entry name" value="P-loop containing nucleoside triphosphate hydrolases"/>
    <property type="match status" value="1"/>
</dbReference>
<dbReference type="PANTHER" id="PTHR11017">
    <property type="entry name" value="LEUCINE-RICH REPEAT-CONTAINING PROTEIN"/>
    <property type="match status" value="1"/>
</dbReference>
<feature type="domain" description="Disease resistance protein RPS4B/Roq1-like leucine-rich repeats" evidence="6">
    <location>
        <begin position="522"/>
        <end position="709"/>
    </location>
</feature>
<dbReference type="InterPro" id="IPR011713">
    <property type="entry name" value="Leu-rich_rpt_3"/>
</dbReference>
<dbReference type="Proteomes" id="UP000694864">
    <property type="component" value="Chromosome 8"/>
</dbReference>
<dbReference type="InterPro" id="IPR027417">
    <property type="entry name" value="P-loop_NTPase"/>
</dbReference>
<dbReference type="RefSeq" id="XP_010419804.2">
    <property type="nucleotide sequence ID" value="XM_010421502.2"/>
</dbReference>
<dbReference type="GeneID" id="104705487"/>
<dbReference type="InterPro" id="IPR045344">
    <property type="entry name" value="C-JID"/>
</dbReference>
<evidence type="ECO:0000259" key="4">
    <source>
        <dbReference type="Pfam" id="PF20160"/>
    </source>
</evidence>
<dbReference type="Pfam" id="PF23282">
    <property type="entry name" value="WHD_ROQ1"/>
    <property type="match status" value="1"/>
</dbReference>
<sequence length="1159" mass="130245">MTQLEFLIKQSTYFGPGSRIIITTRDMDVIKNVDNICSVQGLSDSDSLELFSSCAFKQSYPPEEYLELSMRAAVYAKGIPLALKVLGSFLCKKTVREWESALRRLDSSLDEEIFSVLRVSYDGLSDEERGMFLQLACFFIGEQRSFISSLLDGCGISADIGMRALVDKCMITFTDDRLQMHNLLQNMGRQIVKQQSPQDPSRRSMLWDFDEVHEILTENTGTLSTEAISLDLSENEELQISCRAFAGMRNLKFLRFSNKQSNEESCKTHLPEGLDFLPPKLLLLRWDFFPLASLPERFNPDKLVELHLSNSKLERLWEAVQSLSNLKWIDFSNSRYLKELPDLSNAPKVESIIARGCEDLVTIPAPRNKLESLEFLDLSGCSKLKEFPEISWNIKRLFLADSGIVEIPRSIENFHQLVDLDMRRCTMLKNVAQIGPKLEKLEFVDLSGCSRVTSFPDISCTVEVLLLNETAIEEIPSHIKYMKKLELLEVKNCRRLKSLPSSICALQSLVELNISGCPNFTSFPEITETMDSFKYLSLNGTAIRELPPSLENLTGLCSLDLENCNSLISLPDSLSKLKSLEDLNISGCSNLDSLPGRIGNFGSLVHVRASGCRSEVVDFIEGGSSSLQILDLSDCGIKEFPEAVTLLSTVKELDMSQNSFSTIPPSLKDLQELQTLDLSHCHELLSISGVPAGLTRLSVLNCRSLETVALSNSSELQLYPLNNVEAFWFADCPSLSQYAIDNIKVFAKRRIHVLASHFGVILGFRGEELSLNIWMKPQQMQYLLSSMYGYENLHEALIGLHTAFFSDELIIKEPPSMLLCRILHDFHERYRLDVQGLLHFFSLIAHLYLYYQGKPSTNFCLPGDDIPEWFCHQRIGSFIAVLVQPPEHSNDKVLLVGFAISVLVAFDDYHDDKGIRIKYECHFHSNFLGTRVGAGYLRGWDGQKGKRLSVKGDHLFLGYDSSIMFDAANGIKQFVNYSEDLVKATFRCYVVDEDDNPINSCSVKKCAIQPLYVNDMTKSPKEFLSRQNVTKGLTTSFAGFLEKVLRNLDLYGAISLGIMNVLGDLSVDVVHKGGYVYIMIKCDNAGLPLGLQILNVHLGTAPLAVKLIEMAEQSKDPRAFSIEFSDVDDGDFGCRIKVKKCEFRPLQSHVMLIGRSAVT</sequence>
<organism evidence="7 8">
    <name type="scientific">Camelina sativa</name>
    <name type="common">False flax</name>
    <name type="synonym">Myagrum sativum</name>
    <dbReference type="NCBI Taxonomy" id="90675"/>
    <lineage>
        <taxon>Eukaryota</taxon>
        <taxon>Viridiplantae</taxon>
        <taxon>Streptophyta</taxon>
        <taxon>Embryophyta</taxon>
        <taxon>Tracheophyta</taxon>
        <taxon>Spermatophyta</taxon>
        <taxon>Magnoliopsida</taxon>
        <taxon>eudicotyledons</taxon>
        <taxon>Gunneridae</taxon>
        <taxon>Pentapetalae</taxon>
        <taxon>rosids</taxon>
        <taxon>malvids</taxon>
        <taxon>Brassicales</taxon>
        <taxon>Brassicaceae</taxon>
        <taxon>Camelineae</taxon>
        <taxon>Camelina</taxon>
    </lineage>
</organism>
<dbReference type="InterPro" id="IPR058546">
    <property type="entry name" value="RPS4B/Roq1-like_LRR"/>
</dbReference>
<evidence type="ECO:0000256" key="1">
    <source>
        <dbReference type="ARBA" id="ARBA00022614"/>
    </source>
</evidence>
<keyword evidence="1" id="KW-0433">Leucine-rich repeat</keyword>
<dbReference type="Gene3D" id="3.80.10.10">
    <property type="entry name" value="Ribonuclease Inhibitor"/>
    <property type="match status" value="3"/>
</dbReference>
<dbReference type="Pfam" id="PF07725">
    <property type="entry name" value="LRR_3"/>
    <property type="match status" value="1"/>
</dbReference>
<reference evidence="8" key="2">
    <citation type="submission" date="2025-08" db="UniProtKB">
        <authorList>
            <consortium name="RefSeq"/>
        </authorList>
    </citation>
    <scope>IDENTIFICATION</scope>
    <source>
        <tissue evidence="8">Leaf</tissue>
    </source>
</reference>
<gene>
    <name evidence="8" type="primary">LOC104705487</name>
</gene>
<dbReference type="Pfam" id="PF23286">
    <property type="entry name" value="LRR_13"/>
    <property type="match status" value="2"/>
</dbReference>
<dbReference type="Gene3D" id="1.10.8.430">
    <property type="entry name" value="Helical domain of apoptotic protease-activating factors"/>
    <property type="match status" value="1"/>
</dbReference>
<name>A0ABM0T264_CAMSA</name>
<keyword evidence="2" id="KW-0677">Repeat</keyword>
<dbReference type="InterPro" id="IPR044974">
    <property type="entry name" value="Disease_R_plants"/>
</dbReference>
<dbReference type="SUPFAM" id="SSF46785">
    <property type="entry name" value="Winged helix' DNA-binding domain"/>
    <property type="match status" value="1"/>
</dbReference>
<evidence type="ECO:0000259" key="5">
    <source>
        <dbReference type="Pfam" id="PF23282"/>
    </source>
</evidence>
<feature type="domain" description="Disease resistance protein RPS4B/Roq1-like leucine-rich repeats" evidence="6">
    <location>
        <begin position="439"/>
        <end position="519"/>
    </location>
</feature>